<proteinExistence type="predicted"/>
<accession>A0A164NAM1</accession>
<evidence type="ECO:0000313" key="1">
    <source>
        <dbReference type="EMBL" id="KZS87521.1"/>
    </source>
</evidence>
<dbReference type="EMBL" id="KV419448">
    <property type="protein sequence ID" value="KZS87521.1"/>
    <property type="molecule type" value="Genomic_DNA"/>
</dbReference>
<evidence type="ECO:0000313" key="2">
    <source>
        <dbReference type="Proteomes" id="UP000076722"/>
    </source>
</evidence>
<organism evidence="1 2">
    <name type="scientific">Sistotremastrum niveocremeum HHB9708</name>
    <dbReference type="NCBI Taxonomy" id="1314777"/>
    <lineage>
        <taxon>Eukaryota</taxon>
        <taxon>Fungi</taxon>
        <taxon>Dikarya</taxon>
        <taxon>Basidiomycota</taxon>
        <taxon>Agaricomycotina</taxon>
        <taxon>Agaricomycetes</taxon>
        <taxon>Sistotremastrales</taxon>
        <taxon>Sistotremastraceae</taxon>
        <taxon>Sertulicium</taxon>
        <taxon>Sertulicium niveocremeum</taxon>
    </lineage>
</organism>
<protein>
    <submittedName>
        <fullName evidence="1">Uncharacterized protein</fullName>
    </submittedName>
</protein>
<name>A0A164NAM1_9AGAM</name>
<dbReference type="AlphaFoldDB" id="A0A164NAM1"/>
<sequence>MTSVKPFYRVTRDQIFPHGSTLEHIELLYEGDFEDRGEHVLLFNFIYPPLIPRMETLRLQGFQYMQYPEAYDYSNLRELILTDFRFSMSARDVYDALLLNQRLEVLEISSKGIKRPFPDDRPLSKGHICPRQLQRFTVVGWTYEDATHLFGAVSFVHSTAVKLTSVRFYDEPPEKLSFEFWHAHMRHANHLTVTSSTAFNFVFGLAGSEHAISNEFTLAYDAVDSDNTFPIPYIGLTCCSFERVTHVEFTGSDAPTMTSHDWRRASKYWTSLETILIGNGFRNLVRCLREDPRNLSTLRTLKVAKDKYLRNTNKVEPFEIIEMVIVRKKGGVRLTTFRLPGWNVFRNAKDPILGPHFVGLLRGYVDIVTVGAPGAALMS</sequence>
<dbReference type="Proteomes" id="UP000076722">
    <property type="component" value="Unassembled WGS sequence"/>
</dbReference>
<reference evidence="1 2" key="1">
    <citation type="journal article" date="2016" name="Mol. Biol. Evol.">
        <title>Comparative Genomics of Early-Diverging Mushroom-Forming Fungi Provides Insights into the Origins of Lignocellulose Decay Capabilities.</title>
        <authorList>
            <person name="Nagy L.G."/>
            <person name="Riley R."/>
            <person name="Tritt A."/>
            <person name="Adam C."/>
            <person name="Daum C."/>
            <person name="Floudas D."/>
            <person name="Sun H."/>
            <person name="Yadav J.S."/>
            <person name="Pangilinan J."/>
            <person name="Larsson K.H."/>
            <person name="Matsuura K."/>
            <person name="Barry K."/>
            <person name="Labutti K."/>
            <person name="Kuo R."/>
            <person name="Ohm R.A."/>
            <person name="Bhattacharya S.S."/>
            <person name="Shirouzu T."/>
            <person name="Yoshinaga Y."/>
            <person name="Martin F.M."/>
            <person name="Grigoriev I.V."/>
            <person name="Hibbett D.S."/>
        </authorList>
    </citation>
    <scope>NUCLEOTIDE SEQUENCE [LARGE SCALE GENOMIC DNA]</scope>
    <source>
        <strain evidence="1 2">HHB9708</strain>
    </source>
</reference>
<keyword evidence="2" id="KW-1185">Reference proteome</keyword>
<gene>
    <name evidence="1" type="ORF">SISNIDRAFT_470881</name>
</gene>